<dbReference type="AlphaFoldDB" id="A0A179IMW3"/>
<evidence type="ECO:0000313" key="3">
    <source>
        <dbReference type="Proteomes" id="UP000243024"/>
    </source>
</evidence>
<dbReference type="SUPFAM" id="SSF52833">
    <property type="entry name" value="Thioredoxin-like"/>
    <property type="match status" value="1"/>
</dbReference>
<feature type="compositionally biased region" description="Basic and acidic residues" evidence="1">
    <location>
        <begin position="27"/>
        <end position="40"/>
    </location>
</feature>
<dbReference type="Pfam" id="PF14595">
    <property type="entry name" value="Thioredoxin_9"/>
    <property type="match status" value="1"/>
</dbReference>
<comment type="caution">
    <text evidence="2">The sequence shown here is derived from an EMBL/GenBank/DDBJ whole genome shotgun (WGS) entry which is preliminary data.</text>
</comment>
<dbReference type="EMBL" id="JXBB01000045">
    <property type="protein sequence ID" value="OAR03695.1"/>
    <property type="molecule type" value="Genomic_DNA"/>
</dbReference>
<dbReference type="Gene3D" id="3.40.30.10">
    <property type="entry name" value="Glutaredoxin"/>
    <property type="match status" value="1"/>
</dbReference>
<evidence type="ECO:0000313" key="2">
    <source>
        <dbReference type="EMBL" id="OAR03695.1"/>
    </source>
</evidence>
<evidence type="ECO:0000256" key="1">
    <source>
        <dbReference type="SAM" id="MobiDB-lite"/>
    </source>
</evidence>
<accession>A0A179IMW3</accession>
<organism evidence="2 3">
    <name type="scientific">Hydrogenibacillus schlegelii</name>
    <name type="common">Bacillus schlegelii</name>
    <dbReference type="NCBI Taxonomy" id="1484"/>
    <lineage>
        <taxon>Bacteria</taxon>
        <taxon>Bacillati</taxon>
        <taxon>Bacillota</taxon>
        <taxon>Bacilli</taxon>
        <taxon>Bacillales</taxon>
        <taxon>Bacillales Family X. Incertae Sedis</taxon>
        <taxon>Hydrogenibacillus</taxon>
    </lineage>
</organism>
<dbReference type="InterPro" id="IPR036249">
    <property type="entry name" value="Thioredoxin-like_sf"/>
</dbReference>
<keyword evidence="3" id="KW-1185">Reference proteome</keyword>
<proteinExistence type="predicted"/>
<reference evidence="2 3" key="1">
    <citation type="submission" date="2015-09" db="EMBL/GenBank/DDBJ databases">
        <title>Draft genome sequence of Hydrogenibacillus schlegelii DSM 2000.</title>
        <authorList>
            <person name="Hemp J."/>
        </authorList>
    </citation>
    <scope>NUCLEOTIDE SEQUENCE [LARGE SCALE GENOMIC DNA]</scope>
    <source>
        <strain evidence="2 3">MA 48</strain>
    </source>
</reference>
<evidence type="ECO:0008006" key="4">
    <source>
        <dbReference type="Google" id="ProtNLM"/>
    </source>
</evidence>
<feature type="region of interest" description="Disordered" evidence="1">
    <location>
        <begin position="1"/>
        <end position="55"/>
    </location>
</feature>
<dbReference type="Proteomes" id="UP000243024">
    <property type="component" value="Unassembled WGS sequence"/>
</dbReference>
<sequence>MPGPDGSSASDAERKRQARRIGARAAGSRDGDGKAEREDGPGGTGKKTAGTIVPVGGGSAMAEAAEALRSWWDRGQSFAAYVDGMTVNRERLQSIEARYALPEAARAFWRRFRGHGWRALILTADWCGDAMMAVPVFCHIAREAAMEARFYIRDDHPALMDRYLTGGARAIPKFVFVDAAFQERAVWGPRPPEVQAYLDAVRRRIPPPDDPAHETVKRAVYREVGDRYATDPAFWAAIEADLRRTLEPVAPA</sequence>
<dbReference type="STRING" id="1484.SA87_00455"/>
<name>A0A179IMW3_HYDSH</name>
<gene>
    <name evidence="2" type="ORF">SA87_00455</name>
</gene>
<protein>
    <recommendedName>
        <fullName evidence="4">Thioredoxin</fullName>
    </recommendedName>
</protein>